<sequence>MNFLSDNAYGAWSEIIAAVTAAADGPAPSYGADALTAQIGVQFERIFSRRIMAFPVISGTAANALALATLSPPHGAVFCHAEAHIAVDECGAPEFFSHGAKLIGIEGEHGKLTPAGLATALSHHLKGFVHHAQPAVLSLTQSTELGTVYTPDEIAALSRLAHEHGMKVHMDGARFANAVAHLGVSPAAATWQAGVDVLSFGATKNGAMAAEAVVFFDPADARDFEYRRKKSGHLVSKMRFVSAQLDAYLTDDRWLARAAHANRLATRLADGLKAVEGVEIAHPVDANAVFVWLPDELAARLRNGGGAFYDWGPPAGGRTLIRLVTSFATPEADVERFVALAGGRA</sequence>
<keyword evidence="4 5" id="KW-0663">Pyridoxal phosphate</keyword>
<dbReference type="Gene3D" id="3.90.1150.10">
    <property type="entry name" value="Aspartate Aminotransferase, domain 1"/>
    <property type="match status" value="1"/>
</dbReference>
<evidence type="ECO:0000256" key="1">
    <source>
        <dbReference type="ARBA" id="ARBA00001933"/>
    </source>
</evidence>
<comment type="catalytic activity">
    <reaction evidence="5">
        <text>L-threonine = acetaldehyde + glycine</text>
        <dbReference type="Rhea" id="RHEA:19625"/>
        <dbReference type="ChEBI" id="CHEBI:15343"/>
        <dbReference type="ChEBI" id="CHEBI:57305"/>
        <dbReference type="ChEBI" id="CHEBI:57926"/>
        <dbReference type="EC" id="4.1.2.48"/>
    </reaction>
</comment>
<name>A0ABN1EYK7_9PROT</name>
<keyword evidence="8" id="KW-1185">Reference proteome</keyword>
<evidence type="ECO:0000313" key="8">
    <source>
        <dbReference type="Proteomes" id="UP001499951"/>
    </source>
</evidence>
<evidence type="ECO:0000256" key="4">
    <source>
        <dbReference type="ARBA" id="ARBA00022898"/>
    </source>
</evidence>
<comment type="cofactor">
    <cofactor evidence="1 5">
        <name>pyridoxal 5'-phosphate</name>
        <dbReference type="ChEBI" id="CHEBI:597326"/>
    </cofactor>
</comment>
<dbReference type="SUPFAM" id="SSF53383">
    <property type="entry name" value="PLP-dependent transferases"/>
    <property type="match status" value="1"/>
</dbReference>
<gene>
    <name evidence="7" type="ORF">GCM10008942_28410</name>
</gene>
<dbReference type="InterPro" id="IPR015422">
    <property type="entry name" value="PyrdxlP-dep_Trfase_small"/>
</dbReference>
<dbReference type="InterPro" id="IPR015421">
    <property type="entry name" value="PyrdxlP-dep_Trfase_major"/>
</dbReference>
<evidence type="ECO:0000256" key="5">
    <source>
        <dbReference type="PIRNR" id="PIRNR038940"/>
    </source>
</evidence>
<dbReference type="PANTHER" id="PTHR48097:SF5">
    <property type="entry name" value="LOW SPECIFICITY L-THREONINE ALDOLASE"/>
    <property type="match status" value="1"/>
</dbReference>
<comment type="caution">
    <text evidence="7">The sequence shown here is derived from an EMBL/GenBank/DDBJ whole genome shotgun (WGS) entry which is preliminary data.</text>
</comment>
<dbReference type="InterPro" id="IPR001597">
    <property type="entry name" value="ArAA_b-elim_lyase/Thr_aldolase"/>
</dbReference>
<comment type="function">
    <text evidence="5">Catalyzes the cleavage of L-allo-threonine and L-threonine to glycine and acetaldehyde.</text>
</comment>
<dbReference type="Proteomes" id="UP001499951">
    <property type="component" value="Unassembled WGS sequence"/>
</dbReference>
<proteinExistence type="inferred from homology"/>
<comment type="catalytic activity">
    <reaction evidence="5">
        <text>L-allo-threonine = acetaldehyde + glycine</text>
        <dbReference type="Rhea" id="RHEA:26209"/>
        <dbReference type="ChEBI" id="CHEBI:15343"/>
        <dbReference type="ChEBI" id="CHEBI:57305"/>
        <dbReference type="ChEBI" id="CHEBI:58585"/>
        <dbReference type="EC" id="4.1.2.48"/>
    </reaction>
</comment>
<dbReference type="InterPro" id="IPR015424">
    <property type="entry name" value="PyrdxlP-dep_Trfase"/>
</dbReference>
<dbReference type="PIRSF" id="PIRSF038940">
    <property type="entry name" value="Low_specificity_LTA"/>
    <property type="match status" value="1"/>
</dbReference>
<dbReference type="RefSeq" id="WP_166936120.1">
    <property type="nucleotide sequence ID" value="NZ_BAAADD010000007.1"/>
</dbReference>
<keyword evidence="5" id="KW-0456">Lyase</keyword>
<reference evidence="7 8" key="1">
    <citation type="journal article" date="2019" name="Int. J. Syst. Evol. Microbiol.">
        <title>The Global Catalogue of Microorganisms (GCM) 10K type strain sequencing project: providing services to taxonomists for standard genome sequencing and annotation.</title>
        <authorList>
            <consortium name="The Broad Institute Genomics Platform"/>
            <consortium name="The Broad Institute Genome Sequencing Center for Infectious Disease"/>
            <person name="Wu L."/>
            <person name="Ma J."/>
        </authorList>
    </citation>
    <scope>NUCLEOTIDE SEQUENCE [LARGE SCALE GENOMIC DNA]</scope>
    <source>
        <strain evidence="7 8">JCM 15089</strain>
    </source>
</reference>
<evidence type="ECO:0000313" key="7">
    <source>
        <dbReference type="EMBL" id="GAA0577834.1"/>
    </source>
</evidence>
<dbReference type="EC" id="4.1.2.48" evidence="5"/>
<comment type="subunit">
    <text evidence="3">Homotetramer.</text>
</comment>
<organism evidence="7 8">
    <name type="scientific">Rhizomicrobium electricum</name>
    <dbReference type="NCBI Taxonomy" id="480070"/>
    <lineage>
        <taxon>Bacteria</taxon>
        <taxon>Pseudomonadati</taxon>
        <taxon>Pseudomonadota</taxon>
        <taxon>Alphaproteobacteria</taxon>
        <taxon>Micropepsales</taxon>
        <taxon>Micropepsaceae</taxon>
        <taxon>Rhizomicrobium</taxon>
    </lineage>
</organism>
<protein>
    <recommendedName>
        <fullName evidence="5">L-threonine aldolase</fullName>
        <ecNumber evidence="5">4.1.2.48</ecNumber>
    </recommendedName>
</protein>
<evidence type="ECO:0000259" key="6">
    <source>
        <dbReference type="Pfam" id="PF01212"/>
    </source>
</evidence>
<dbReference type="PANTHER" id="PTHR48097">
    <property type="entry name" value="L-THREONINE ALDOLASE-RELATED"/>
    <property type="match status" value="1"/>
</dbReference>
<accession>A0ABN1EYK7</accession>
<dbReference type="EMBL" id="BAAADD010000007">
    <property type="protein sequence ID" value="GAA0577834.1"/>
    <property type="molecule type" value="Genomic_DNA"/>
</dbReference>
<evidence type="ECO:0000256" key="3">
    <source>
        <dbReference type="ARBA" id="ARBA00011881"/>
    </source>
</evidence>
<dbReference type="InterPro" id="IPR026273">
    <property type="entry name" value="Low_specificity_L-TA_bact"/>
</dbReference>
<dbReference type="Gene3D" id="3.40.640.10">
    <property type="entry name" value="Type I PLP-dependent aspartate aminotransferase-like (Major domain)"/>
    <property type="match status" value="1"/>
</dbReference>
<dbReference type="Pfam" id="PF01212">
    <property type="entry name" value="Beta_elim_lyase"/>
    <property type="match status" value="1"/>
</dbReference>
<evidence type="ECO:0000256" key="2">
    <source>
        <dbReference type="ARBA" id="ARBA00006966"/>
    </source>
</evidence>
<comment type="similarity">
    <text evidence="2 5">Belongs to the threonine aldolase family.</text>
</comment>
<feature type="domain" description="Aromatic amino acid beta-eliminating lyase/threonine aldolase" evidence="6">
    <location>
        <begin position="2"/>
        <end position="293"/>
    </location>
</feature>